<dbReference type="AlphaFoldDB" id="A0A317VHD3"/>
<dbReference type="VEuPathDB" id="FungiDB:BO70DRAFT_364845"/>
<sequence>MALARVKGRSTKIDCDNPAFPAHPSEELLGKLLRGVEGAQGIDCVDFLSGAPTPVGQRNIRQM</sequence>
<organism evidence="1 2">
    <name type="scientific">Aspergillus heteromorphus CBS 117.55</name>
    <dbReference type="NCBI Taxonomy" id="1448321"/>
    <lineage>
        <taxon>Eukaryota</taxon>
        <taxon>Fungi</taxon>
        <taxon>Dikarya</taxon>
        <taxon>Ascomycota</taxon>
        <taxon>Pezizomycotina</taxon>
        <taxon>Eurotiomycetes</taxon>
        <taxon>Eurotiomycetidae</taxon>
        <taxon>Eurotiales</taxon>
        <taxon>Aspergillaceae</taxon>
        <taxon>Aspergillus</taxon>
        <taxon>Aspergillus subgen. Circumdati</taxon>
    </lineage>
</organism>
<dbReference type="RefSeq" id="XP_025396414.1">
    <property type="nucleotide sequence ID" value="XM_025543915.1"/>
</dbReference>
<dbReference type="EMBL" id="MSFL01000026">
    <property type="protein sequence ID" value="PWY72312.1"/>
    <property type="molecule type" value="Genomic_DNA"/>
</dbReference>
<accession>A0A317VHD3</accession>
<gene>
    <name evidence="1" type="ORF">BO70DRAFT_364845</name>
</gene>
<dbReference type="GeneID" id="37066152"/>
<evidence type="ECO:0000313" key="1">
    <source>
        <dbReference type="EMBL" id="PWY72312.1"/>
    </source>
</evidence>
<protein>
    <submittedName>
        <fullName evidence="1">Uncharacterized protein</fullName>
    </submittedName>
</protein>
<comment type="caution">
    <text evidence="1">The sequence shown here is derived from an EMBL/GenBank/DDBJ whole genome shotgun (WGS) entry which is preliminary data.</text>
</comment>
<proteinExistence type="predicted"/>
<name>A0A317VHD3_9EURO</name>
<keyword evidence="2" id="KW-1185">Reference proteome</keyword>
<reference evidence="1 2" key="1">
    <citation type="submission" date="2016-12" db="EMBL/GenBank/DDBJ databases">
        <title>The genomes of Aspergillus section Nigri reveals drivers in fungal speciation.</title>
        <authorList>
            <consortium name="DOE Joint Genome Institute"/>
            <person name="Vesth T.C."/>
            <person name="Nybo J."/>
            <person name="Theobald S."/>
            <person name="Brandl J."/>
            <person name="Frisvad J.C."/>
            <person name="Nielsen K.F."/>
            <person name="Lyhne E.K."/>
            <person name="Kogle M.E."/>
            <person name="Kuo A."/>
            <person name="Riley R."/>
            <person name="Clum A."/>
            <person name="Nolan M."/>
            <person name="Lipzen A."/>
            <person name="Salamov A."/>
            <person name="Henrissat B."/>
            <person name="Wiebenga A."/>
            <person name="De Vries R.P."/>
            <person name="Grigoriev I.V."/>
            <person name="Mortensen U.H."/>
            <person name="Andersen M.R."/>
            <person name="Baker S.E."/>
        </authorList>
    </citation>
    <scope>NUCLEOTIDE SEQUENCE [LARGE SCALE GENOMIC DNA]</scope>
    <source>
        <strain evidence="1 2">CBS 117.55</strain>
    </source>
</reference>
<evidence type="ECO:0000313" key="2">
    <source>
        <dbReference type="Proteomes" id="UP000247233"/>
    </source>
</evidence>
<dbReference type="Proteomes" id="UP000247233">
    <property type="component" value="Unassembled WGS sequence"/>
</dbReference>